<organism evidence="1 2">
    <name type="scientific">Halomonas elongata</name>
    <dbReference type="NCBI Taxonomy" id="2746"/>
    <lineage>
        <taxon>Bacteria</taxon>
        <taxon>Pseudomonadati</taxon>
        <taxon>Pseudomonadota</taxon>
        <taxon>Gammaproteobacteria</taxon>
        <taxon>Oceanospirillales</taxon>
        <taxon>Halomonadaceae</taxon>
        <taxon>Halomonas</taxon>
    </lineage>
</organism>
<name>A0A1B8NZD3_HALEL</name>
<reference evidence="1 2" key="1">
    <citation type="submission" date="2016-06" db="EMBL/GenBank/DDBJ databases">
        <title>Genome sequence of halotolerant plant growth promoting strain of Halomonas elongata HEK1 isolated from salterns of Rann of Kutch, Gujarat, India.</title>
        <authorList>
            <person name="Gaba S."/>
            <person name="Singh R.N."/>
            <person name="Abrol S."/>
            <person name="Kaushik R."/>
            <person name="Saxena A.K."/>
        </authorList>
    </citation>
    <scope>NUCLEOTIDE SEQUENCE [LARGE SCALE GENOMIC DNA]</scope>
    <source>
        <strain evidence="1 2">HEK1</strain>
    </source>
</reference>
<proteinExistence type="predicted"/>
<accession>A0A1B8NZD3</accession>
<protein>
    <submittedName>
        <fullName evidence="1">Uncharacterized protein</fullName>
    </submittedName>
</protein>
<dbReference type="EMBL" id="MAJD01000002">
    <property type="protein sequence ID" value="OBX35352.1"/>
    <property type="molecule type" value="Genomic_DNA"/>
</dbReference>
<dbReference type="AlphaFoldDB" id="A0A1B8NZD3"/>
<dbReference type="Proteomes" id="UP000092504">
    <property type="component" value="Unassembled WGS sequence"/>
</dbReference>
<comment type="caution">
    <text evidence="1">The sequence shown here is derived from an EMBL/GenBank/DDBJ whole genome shotgun (WGS) entry which is preliminary data.</text>
</comment>
<evidence type="ECO:0000313" key="1">
    <source>
        <dbReference type="EMBL" id="OBX35352.1"/>
    </source>
</evidence>
<gene>
    <name evidence="1" type="ORF">A8U91_04424</name>
</gene>
<sequence>MPGDRVRRAAKGAVTLDAQAHLAQTQLMGEQFLQGQATSGGVLTFGQCLGIGIRRRTMQSLQAFVQRRKRETLAQGVRQPFRQLVGRGVEAGQRLADQGAQPGLMQPSVVG</sequence>
<evidence type="ECO:0000313" key="2">
    <source>
        <dbReference type="Proteomes" id="UP000092504"/>
    </source>
</evidence>